<proteinExistence type="predicted"/>
<accession>A0AAN6NPW6</accession>
<dbReference type="AlphaFoldDB" id="A0AAN6NPW6"/>
<feature type="domain" description="DUF7580" evidence="1">
    <location>
        <begin position="209"/>
        <end position="565"/>
    </location>
</feature>
<dbReference type="Proteomes" id="UP001303222">
    <property type="component" value="Unassembled WGS sequence"/>
</dbReference>
<dbReference type="InterPro" id="IPR056002">
    <property type="entry name" value="DUF7580"/>
</dbReference>
<gene>
    <name evidence="2" type="ORF">QBC32DRAFT_399900</name>
</gene>
<comment type="caution">
    <text evidence="2">The sequence shown here is derived from an EMBL/GenBank/DDBJ whole genome shotgun (WGS) entry which is preliminary data.</text>
</comment>
<reference evidence="2" key="2">
    <citation type="submission" date="2023-06" db="EMBL/GenBank/DDBJ databases">
        <authorList>
            <consortium name="Lawrence Berkeley National Laboratory"/>
            <person name="Mondo S.J."/>
            <person name="Hensen N."/>
            <person name="Bonometti L."/>
            <person name="Westerberg I."/>
            <person name="Brannstrom I.O."/>
            <person name="Guillou S."/>
            <person name="Cros-Aarteil S."/>
            <person name="Calhoun S."/>
            <person name="Haridas S."/>
            <person name="Kuo A."/>
            <person name="Pangilinan J."/>
            <person name="Riley R."/>
            <person name="Labutti K."/>
            <person name="Andreopoulos B."/>
            <person name="Lipzen A."/>
            <person name="Chen C."/>
            <person name="Yanf M."/>
            <person name="Daum C."/>
            <person name="Ng V."/>
            <person name="Clum A."/>
            <person name="Steindorff A."/>
            <person name="Ohm R."/>
            <person name="Martin F."/>
            <person name="Silar P."/>
            <person name="Natvig D."/>
            <person name="Lalanne C."/>
            <person name="Gautier V."/>
            <person name="Ament-Velasquez S.L."/>
            <person name="Kruys A."/>
            <person name="Hutchinson M.I."/>
            <person name="Powell A.J."/>
            <person name="Barry K."/>
            <person name="Miller A.N."/>
            <person name="Grigoriev I.V."/>
            <person name="Debuchy R."/>
            <person name="Gladieux P."/>
            <person name="Thoren M.H."/>
            <person name="Johannesson H."/>
        </authorList>
    </citation>
    <scope>NUCLEOTIDE SEQUENCE</scope>
    <source>
        <strain evidence="2">CBS 626.80</strain>
    </source>
</reference>
<reference evidence="2" key="1">
    <citation type="journal article" date="2023" name="Mol. Phylogenet. Evol.">
        <title>Genome-scale phylogeny and comparative genomics of the fungal order Sordariales.</title>
        <authorList>
            <person name="Hensen N."/>
            <person name="Bonometti L."/>
            <person name="Westerberg I."/>
            <person name="Brannstrom I.O."/>
            <person name="Guillou S."/>
            <person name="Cros-Aarteil S."/>
            <person name="Calhoun S."/>
            <person name="Haridas S."/>
            <person name="Kuo A."/>
            <person name="Mondo S."/>
            <person name="Pangilinan J."/>
            <person name="Riley R."/>
            <person name="LaButti K."/>
            <person name="Andreopoulos B."/>
            <person name="Lipzen A."/>
            <person name="Chen C."/>
            <person name="Yan M."/>
            <person name="Daum C."/>
            <person name="Ng V."/>
            <person name="Clum A."/>
            <person name="Steindorff A."/>
            <person name="Ohm R.A."/>
            <person name="Martin F."/>
            <person name="Silar P."/>
            <person name="Natvig D.O."/>
            <person name="Lalanne C."/>
            <person name="Gautier V."/>
            <person name="Ament-Velasquez S.L."/>
            <person name="Kruys A."/>
            <person name="Hutchinson M.I."/>
            <person name="Powell A.J."/>
            <person name="Barry K."/>
            <person name="Miller A.N."/>
            <person name="Grigoriev I.V."/>
            <person name="Debuchy R."/>
            <person name="Gladieux P."/>
            <person name="Hiltunen Thoren M."/>
            <person name="Johannesson H."/>
        </authorList>
    </citation>
    <scope>NUCLEOTIDE SEQUENCE</scope>
    <source>
        <strain evidence="2">CBS 626.80</strain>
    </source>
</reference>
<evidence type="ECO:0000259" key="1">
    <source>
        <dbReference type="Pfam" id="PF24476"/>
    </source>
</evidence>
<organism evidence="2 3">
    <name type="scientific">Pseudoneurospora amorphoporcata</name>
    <dbReference type="NCBI Taxonomy" id="241081"/>
    <lineage>
        <taxon>Eukaryota</taxon>
        <taxon>Fungi</taxon>
        <taxon>Dikarya</taxon>
        <taxon>Ascomycota</taxon>
        <taxon>Pezizomycotina</taxon>
        <taxon>Sordariomycetes</taxon>
        <taxon>Sordariomycetidae</taxon>
        <taxon>Sordariales</taxon>
        <taxon>Sordariaceae</taxon>
        <taxon>Pseudoneurospora</taxon>
    </lineage>
</organism>
<keyword evidence="3" id="KW-1185">Reference proteome</keyword>
<sequence>MSGFEIASMVLGALPLAIDILDNYGELAKRCRDFHEIRAKYVRWRRTLKYSALLYKRNIEDLLLPLMVDGMDDDQPKKHKIIKLIKEPFMFGTWWVDSETVGILKERLRDGYEVYMDQIQEIRDVVEEITEELALNDSSVQVMVDKPWKRFKMAVKGEKNRTRLFKRLNDGIERLGKVLAGCDRLPLKHASVQSPVAVTVQPAAAIDSTLCSFWQRADRFFDILASSWNCRCTIHCANLLLQHRSNAMPEFEVLFTKEQSSKSSSATWNARKTRIVGNEAVNSEAEDAILWMSLPIHTLLHMDSRPLQSVMGNSGSSKGKATICAESQSSTTVMEIECEPSYSYLVDKNITYNIYHIPYQPAQQHIPITLQDIIEGDLFATLQDKRKLRFSIALTIASSFLQLLESPWLPTAITKTDIIFLVDPNPSGDILSEDEPAFLNEPYVQRLFVGKSPSRKKETARISDALDQLGTILVELGFGKRLQDQRYWRVEQRPAHSPRATTIRRGIYDFLTARDLQSRGKLLEKAGPDYAAAVDWCLGMNRPGQGGGDLGTWRKDVLNHVVGRLKLCCDFLSGEGLDD</sequence>
<dbReference type="Pfam" id="PF24476">
    <property type="entry name" value="DUF7580"/>
    <property type="match status" value="1"/>
</dbReference>
<dbReference type="PANTHER" id="PTHR35186">
    <property type="entry name" value="ANK_REP_REGION DOMAIN-CONTAINING PROTEIN"/>
    <property type="match status" value="1"/>
</dbReference>
<evidence type="ECO:0000313" key="2">
    <source>
        <dbReference type="EMBL" id="KAK3949861.1"/>
    </source>
</evidence>
<dbReference type="PANTHER" id="PTHR35186:SF4">
    <property type="entry name" value="PRION-INHIBITION AND PROPAGATION HELO DOMAIN-CONTAINING PROTEIN"/>
    <property type="match status" value="1"/>
</dbReference>
<dbReference type="EMBL" id="MU859198">
    <property type="protein sequence ID" value="KAK3949861.1"/>
    <property type="molecule type" value="Genomic_DNA"/>
</dbReference>
<protein>
    <recommendedName>
        <fullName evidence="1">DUF7580 domain-containing protein</fullName>
    </recommendedName>
</protein>
<evidence type="ECO:0000313" key="3">
    <source>
        <dbReference type="Proteomes" id="UP001303222"/>
    </source>
</evidence>
<name>A0AAN6NPW6_9PEZI</name>